<evidence type="ECO:0000313" key="2">
    <source>
        <dbReference type="EMBL" id="KAK1406963.1"/>
    </source>
</evidence>
<organism evidence="2 3">
    <name type="scientific">Tagetes erecta</name>
    <name type="common">African marigold</name>
    <dbReference type="NCBI Taxonomy" id="13708"/>
    <lineage>
        <taxon>Eukaryota</taxon>
        <taxon>Viridiplantae</taxon>
        <taxon>Streptophyta</taxon>
        <taxon>Embryophyta</taxon>
        <taxon>Tracheophyta</taxon>
        <taxon>Spermatophyta</taxon>
        <taxon>Magnoliopsida</taxon>
        <taxon>eudicotyledons</taxon>
        <taxon>Gunneridae</taxon>
        <taxon>Pentapetalae</taxon>
        <taxon>asterids</taxon>
        <taxon>campanulids</taxon>
        <taxon>Asterales</taxon>
        <taxon>Asteraceae</taxon>
        <taxon>Asteroideae</taxon>
        <taxon>Heliantheae alliance</taxon>
        <taxon>Tageteae</taxon>
        <taxon>Tagetes</taxon>
    </lineage>
</organism>
<sequence>MSAGCVSVARLNFKLEHVFYTSCEQIKGYNLFTNTITTTDLHYDIINGDNLTFFTPTDSSLYALDMSLSAADYTNSVPTLVPVHGLEGVMDFRSLRDAINSSSVAVNLTEDHTPMNAMNDHHVSMAHRIYVTRAQKYHQSETALKSIPQQRSPVAKSESIVQPRLPDTRSESITQPRPVTYSESIDDGGGGGGIWNLWKRREWRKFE</sequence>
<feature type="region of interest" description="Disordered" evidence="1">
    <location>
        <begin position="145"/>
        <end position="194"/>
    </location>
</feature>
<dbReference type="EMBL" id="JAUHHV010000011">
    <property type="protein sequence ID" value="KAK1406963.1"/>
    <property type="molecule type" value="Genomic_DNA"/>
</dbReference>
<protein>
    <submittedName>
        <fullName evidence="2">Uncharacterized protein</fullName>
    </submittedName>
</protein>
<evidence type="ECO:0000313" key="3">
    <source>
        <dbReference type="Proteomes" id="UP001229421"/>
    </source>
</evidence>
<proteinExistence type="predicted"/>
<dbReference type="AlphaFoldDB" id="A0AAD8JP51"/>
<keyword evidence="3" id="KW-1185">Reference proteome</keyword>
<gene>
    <name evidence="2" type="ORF">QVD17_38573</name>
</gene>
<name>A0AAD8JP51_TARER</name>
<feature type="compositionally biased region" description="Polar residues" evidence="1">
    <location>
        <begin position="171"/>
        <end position="183"/>
    </location>
</feature>
<comment type="caution">
    <text evidence="2">The sequence shown here is derived from an EMBL/GenBank/DDBJ whole genome shotgun (WGS) entry which is preliminary data.</text>
</comment>
<dbReference type="InterPro" id="IPR036378">
    <property type="entry name" value="FAS1_dom_sf"/>
</dbReference>
<dbReference type="Proteomes" id="UP001229421">
    <property type="component" value="Unassembled WGS sequence"/>
</dbReference>
<accession>A0AAD8JP51</accession>
<reference evidence="2" key="1">
    <citation type="journal article" date="2023" name="bioRxiv">
        <title>Improved chromosome-level genome assembly for marigold (Tagetes erecta).</title>
        <authorList>
            <person name="Jiang F."/>
            <person name="Yuan L."/>
            <person name="Wang S."/>
            <person name="Wang H."/>
            <person name="Xu D."/>
            <person name="Wang A."/>
            <person name="Fan W."/>
        </authorList>
    </citation>
    <scope>NUCLEOTIDE SEQUENCE</scope>
    <source>
        <strain evidence="2">WSJ</strain>
        <tissue evidence="2">Leaf</tissue>
    </source>
</reference>
<evidence type="ECO:0000256" key="1">
    <source>
        <dbReference type="SAM" id="MobiDB-lite"/>
    </source>
</evidence>
<dbReference type="SUPFAM" id="SSF82153">
    <property type="entry name" value="FAS1 domain"/>
    <property type="match status" value="1"/>
</dbReference>